<sequence length="69" mass="7379">MADRTLSLATLKLSIEQREQVAEIAGDLIAVQVYRELQRAGDRAADSGCNIIGNCSSSSKSALLETIAR</sequence>
<dbReference type="RefSeq" id="WP_254022085.1">
    <property type="nucleotide sequence ID" value="NZ_CAKXZT010000173.1"/>
</dbReference>
<evidence type="ECO:0000313" key="2">
    <source>
        <dbReference type="Proteomes" id="UP001153050"/>
    </source>
</evidence>
<evidence type="ECO:0000313" key="1">
    <source>
        <dbReference type="EMBL" id="CAH2408909.1"/>
    </source>
</evidence>
<dbReference type="EMBL" id="CAKXZT010000173">
    <property type="protein sequence ID" value="CAH2408909.1"/>
    <property type="molecule type" value="Genomic_DNA"/>
</dbReference>
<reference evidence="1 2" key="1">
    <citation type="submission" date="2022-03" db="EMBL/GenBank/DDBJ databases">
        <authorList>
            <person name="Brunel B."/>
        </authorList>
    </citation>
    <scope>NUCLEOTIDE SEQUENCE [LARGE SCALE GENOMIC DNA]</scope>
    <source>
        <strain evidence="1">STM5069sample</strain>
    </source>
</reference>
<comment type="caution">
    <text evidence="1">The sequence shown here is derived from an EMBL/GenBank/DDBJ whole genome shotgun (WGS) entry which is preliminary data.</text>
</comment>
<organism evidence="1 2">
    <name type="scientific">Mesorhizobium escarrei</name>
    <dbReference type="NCBI Taxonomy" id="666018"/>
    <lineage>
        <taxon>Bacteria</taxon>
        <taxon>Pseudomonadati</taxon>
        <taxon>Pseudomonadota</taxon>
        <taxon>Alphaproteobacteria</taxon>
        <taxon>Hyphomicrobiales</taxon>
        <taxon>Phyllobacteriaceae</taxon>
        <taxon>Mesorhizobium</taxon>
    </lineage>
</organism>
<name>A0ABM9EHR6_9HYPH</name>
<protein>
    <submittedName>
        <fullName evidence="1">Uncharacterized protein</fullName>
    </submittedName>
</protein>
<accession>A0ABM9EHR6</accession>
<proteinExistence type="predicted"/>
<keyword evidence="2" id="KW-1185">Reference proteome</keyword>
<gene>
    <name evidence="1" type="ORF">MES5069_740062</name>
</gene>
<dbReference type="Proteomes" id="UP001153050">
    <property type="component" value="Unassembled WGS sequence"/>
</dbReference>